<proteinExistence type="predicted"/>
<evidence type="ECO:0000313" key="1">
    <source>
        <dbReference type="EMBL" id="KAL0440223.1"/>
    </source>
</evidence>
<protein>
    <recommendedName>
        <fullName evidence="2">Retrovirus-related Pol polyprotein from transposon TNT 1-94</fullName>
    </recommendedName>
</protein>
<sequence>MKAKNYLFQALDRSVLETILNKDTSKSIWNSMKQKFQGAKVKHALLQALQKEYEILEMKTGESINEYFARTLTIVNKMKANGENKSDADVVSKILRSMTSKFNNVLCSIEESNDTTILTINELQSSLLVHEQRMNMNSLTEEAQALKISIREQSDTRGRERGSYRGRGRGRGRQFFDEATVECYN</sequence>
<reference evidence="1" key="2">
    <citation type="journal article" date="2024" name="Plant">
        <title>Genomic evolution and insights into agronomic trait innovations of Sesamum species.</title>
        <authorList>
            <person name="Miao H."/>
            <person name="Wang L."/>
            <person name="Qu L."/>
            <person name="Liu H."/>
            <person name="Sun Y."/>
            <person name="Le M."/>
            <person name="Wang Q."/>
            <person name="Wei S."/>
            <person name="Zheng Y."/>
            <person name="Lin W."/>
            <person name="Duan Y."/>
            <person name="Cao H."/>
            <person name="Xiong S."/>
            <person name="Wang X."/>
            <person name="Wei L."/>
            <person name="Li C."/>
            <person name="Ma Q."/>
            <person name="Ju M."/>
            <person name="Zhao R."/>
            <person name="Li G."/>
            <person name="Mu C."/>
            <person name="Tian Q."/>
            <person name="Mei H."/>
            <person name="Zhang T."/>
            <person name="Gao T."/>
            <person name="Zhang H."/>
        </authorList>
    </citation>
    <scope>NUCLEOTIDE SEQUENCE</scope>
    <source>
        <strain evidence="1">KEN1</strain>
    </source>
</reference>
<reference evidence="1" key="1">
    <citation type="submission" date="2020-06" db="EMBL/GenBank/DDBJ databases">
        <authorList>
            <person name="Li T."/>
            <person name="Hu X."/>
            <person name="Zhang T."/>
            <person name="Song X."/>
            <person name="Zhang H."/>
            <person name="Dai N."/>
            <person name="Sheng W."/>
            <person name="Hou X."/>
            <person name="Wei L."/>
        </authorList>
    </citation>
    <scope>NUCLEOTIDE SEQUENCE</scope>
    <source>
        <strain evidence="1">KEN1</strain>
        <tissue evidence="1">Leaf</tissue>
    </source>
</reference>
<dbReference type="Pfam" id="PF14223">
    <property type="entry name" value="Retrotran_gag_2"/>
    <property type="match status" value="1"/>
</dbReference>
<organism evidence="1">
    <name type="scientific">Sesamum latifolium</name>
    <dbReference type="NCBI Taxonomy" id="2727402"/>
    <lineage>
        <taxon>Eukaryota</taxon>
        <taxon>Viridiplantae</taxon>
        <taxon>Streptophyta</taxon>
        <taxon>Embryophyta</taxon>
        <taxon>Tracheophyta</taxon>
        <taxon>Spermatophyta</taxon>
        <taxon>Magnoliopsida</taxon>
        <taxon>eudicotyledons</taxon>
        <taxon>Gunneridae</taxon>
        <taxon>Pentapetalae</taxon>
        <taxon>asterids</taxon>
        <taxon>lamiids</taxon>
        <taxon>Lamiales</taxon>
        <taxon>Pedaliaceae</taxon>
        <taxon>Sesamum</taxon>
    </lineage>
</organism>
<name>A0AAW2WFQ7_9LAMI</name>
<dbReference type="PANTHER" id="PTHR35317">
    <property type="entry name" value="OS04G0629600 PROTEIN"/>
    <property type="match status" value="1"/>
</dbReference>
<comment type="caution">
    <text evidence="1">The sequence shown here is derived from an EMBL/GenBank/DDBJ whole genome shotgun (WGS) entry which is preliminary data.</text>
</comment>
<accession>A0AAW2WFQ7</accession>
<dbReference type="PANTHER" id="PTHR35317:SF34">
    <property type="match status" value="1"/>
</dbReference>
<gene>
    <name evidence="1" type="ORF">Slati_2505300</name>
</gene>
<dbReference type="EMBL" id="JACGWN010000008">
    <property type="protein sequence ID" value="KAL0440223.1"/>
    <property type="molecule type" value="Genomic_DNA"/>
</dbReference>
<dbReference type="AlphaFoldDB" id="A0AAW2WFQ7"/>
<evidence type="ECO:0008006" key="2">
    <source>
        <dbReference type="Google" id="ProtNLM"/>
    </source>
</evidence>